<reference evidence="2" key="2">
    <citation type="submission" date="2020-09" db="EMBL/GenBank/DDBJ databases">
        <authorList>
            <person name="Sun Q."/>
            <person name="Zhou Y."/>
        </authorList>
    </citation>
    <scope>NUCLEOTIDE SEQUENCE</scope>
    <source>
        <strain evidence="2">CGMCC 1.15447</strain>
    </source>
</reference>
<evidence type="ECO:0000313" key="2">
    <source>
        <dbReference type="EMBL" id="GGA63301.1"/>
    </source>
</evidence>
<dbReference type="AlphaFoldDB" id="A0A916RPD5"/>
<evidence type="ECO:0000313" key="3">
    <source>
        <dbReference type="Proteomes" id="UP000648801"/>
    </source>
</evidence>
<protein>
    <submittedName>
        <fullName evidence="2">Uncharacterized protein</fullName>
    </submittedName>
</protein>
<feature type="chain" id="PRO_5037917467" evidence="1">
    <location>
        <begin position="25"/>
        <end position="377"/>
    </location>
</feature>
<name>A0A916RPD5_9BACT</name>
<dbReference type="RefSeq" id="WP_188758493.1">
    <property type="nucleotide sequence ID" value="NZ_BMJB01000001.1"/>
</dbReference>
<evidence type="ECO:0000256" key="1">
    <source>
        <dbReference type="SAM" id="SignalP"/>
    </source>
</evidence>
<comment type="caution">
    <text evidence="2">The sequence shown here is derived from an EMBL/GenBank/DDBJ whole genome shotgun (WGS) entry which is preliminary data.</text>
</comment>
<dbReference type="Proteomes" id="UP000648801">
    <property type="component" value="Unassembled WGS sequence"/>
</dbReference>
<dbReference type="PROSITE" id="PS51257">
    <property type="entry name" value="PROKAR_LIPOPROTEIN"/>
    <property type="match status" value="1"/>
</dbReference>
<dbReference type="EMBL" id="BMJB01000001">
    <property type="protein sequence ID" value="GGA63301.1"/>
    <property type="molecule type" value="Genomic_DNA"/>
</dbReference>
<organism evidence="2 3">
    <name type="scientific">Edaphobacter acidisoli</name>
    <dbReference type="NCBI Taxonomy" id="2040573"/>
    <lineage>
        <taxon>Bacteria</taxon>
        <taxon>Pseudomonadati</taxon>
        <taxon>Acidobacteriota</taxon>
        <taxon>Terriglobia</taxon>
        <taxon>Terriglobales</taxon>
        <taxon>Acidobacteriaceae</taxon>
        <taxon>Edaphobacter</taxon>
    </lineage>
</organism>
<gene>
    <name evidence="2" type="ORF">GCM10011507_13690</name>
</gene>
<keyword evidence="3" id="KW-1185">Reference proteome</keyword>
<proteinExistence type="predicted"/>
<feature type="signal peptide" evidence="1">
    <location>
        <begin position="1"/>
        <end position="24"/>
    </location>
</feature>
<reference evidence="2" key="1">
    <citation type="journal article" date="2014" name="Int. J. Syst. Evol. Microbiol.">
        <title>Complete genome sequence of Corynebacterium casei LMG S-19264T (=DSM 44701T), isolated from a smear-ripened cheese.</title>
        <authorList>
            <consortium name="US DOE Joint Genome Institute (JGI-PGF)"/>
            <person name="Walter F."/>
            <person name="Albersmeier A."/>
            <person name="Kalinowski J."/>
            <person name="Ruckert C."/>
        </authorList>
    </citation>
    <scope>NUCLEOTIDE SEQUENCE</scope>
    <source>
        <strain evidence="2">CGMCC 1.15447</strain>
    </source>
</reference>
<accession>A0A916RPD5</accession>
<sequence length="377" mass="40445">MGGSVKALALWAAVLFCAAGISCAQDAASAWVGEWGAFQAASMNGTRYSGAGLSISNCAAGRCEFAIQVMKSDGGNGGAKGFLALQSPTMAVAHLVSFGEEHCTLQLALSAAAPEIEVRPGGGDCSYYQTPGVKFEGKFPLHSRVHYVDDEIASCFAAASKVKLALCRNEQLSKQKTQWMIQYLQVQELSDVSAAEELNREGVAEAALFAGCEHAAVVDGCLRDAFSKSQRELEARMQAWHDTVTEPGDPVVAAVKAKEIAGRYRRRFANGDVTGDHFTSIDKMTITALANAVDFDLHLEFYNGHECSLKGKATYARAGSFVYLQKSDDAQEPECVFEIVPEKNGVKLKDKTGGCKMMSCGERGGYGGEGFTFKERY</sequence>
<keyword evidence="1" id="KW-0732">Signal</keyword>